<dbReference type="AlphaFoldDB" id="A0A5D4MJ90"/>
<keyword evidence="7" id="KW-0238">DNA-binding</keyword>
<dbReference type="EMBL" id="VTEG01000001">
    <property type="protein sequence ID" value="TYS01364.1"/>
    <property type="molecule type" value="Genomic_DNA"/>
</dbReference>
<keyword evidence="10" id="KW-0464">Manganese</keyword>
<dbReference type="GO" id="GO:0003677">
    <property type="term" value="F:DNA binding"/>
    <property type="evidence" value="ECO:0007669"/>
    <property type="project" value="UniProtKB-KW"/>
</dbReference>
<keyword evidence="5" id="KW-0678">Repressor</keyword>
<feature type="domain" description="HTH dtxR-type" evidence="12">
    <location>
        <begin position="1"/>
        <end position="63"/>
    </location>
</feature>
<name>A0A5D4MJ90_9BACI</name>
<keyword evidence="8" id="KW-0010">Activator</keyword>
<dbReference type="GO" id="GO:0046983">
    <property type="term" value="F:protein dimerization activity"/>
    <property type="evidence" value="ECO:0007669"/>
    <property type="project" value="InterPro"/>
</dbReference>
<evidence type="ECO:0000313" key="13">
    <source>
        <dbReference type="EMBL" id="TYS01364.1"/>
    </source>
</evidence>
<dbReference type="PANTHER" id="PTHR33238:SF11">
    <property type="entry name" value="TRANSCRIPTIONAL REGULATOR MNTR"/>
    <property type="match status" value="1"/>
</dbReference>
<evidence type="ECO:0000256" key="8">
    <source>
        <dbReference type="ARBA" id="ARBA00023159"/>
    </source>
</evidence>
<dbReference type="InterPro" id="IPR036421">
    <property type="entry name" value="Fe_dep_repressor_sf"/>
</dbReference>
<evidence type="ECO:0000256" key="7">
    <source>
        <dbReference type="ARBA" id="ARBA00023125"/>
    </source>
</evidence>
<evidence type="ECO:0000256" key="6">
    <source>
        <dbReference type="ARBA" id="ARBA00023015"/>
    </source>
</evidence>
<gene>
    <name evidence="13" type="ORF">FZC84_01510</name>
</gene>
<evidence type="ECO:0000256" key="10">
    <source>
        <dbReference type="ARBA" id="ARBA00023211"/>
    </source>
</evidence>
<reference evidence="13 14" key="1">
    <citation type="submission" date="2019-08" db="EMBL/GenBank/DDBJ databases">
        <title>Bacillus genomes from the desert of Cuatro Cienegas, Coahuila.</title>
        <authorList>
            <person name="Olmedo-Alvarez G."/>
        </authorList>
    </citation>
    <scope>NUCLEOTIDE SEQUENCE [LARGE SCALE GENOMIC DNA]</scope>
    <source>
        <strain evidence="13 14">CH128b_4D</strain>
    </source>
</reference>
<dbReference type="Gene3D" id="1.10.10.10">
    <property type="entry name" value="Winged helix-like DNA-binding domain superfamily/Winged helix DNA-binding domain"/>
    <property type="match status" value="1"/>
</dbReference>
<keyword evidence="9" id="KW-0804">Transcription</keyword>
<evidence type="ECO:0000259" key="12">
    <source>
        <dbReference type="PROSITE" id="PS50944"/>
    </source>
</evidence>
<comment type="subcellular location">
    <subcellularLocation>
        <location evidence="1">Cytoplasm</location>
    </subcellularLocation>
</comment>
<evidence type="ECO:0000256" key="2">
    <source>
        <dbReference type="ARBA" id="ARBA00007871"/>
    </source>
</evidence>
<organism evidence="13 14">
    <name type="scientific">Rossellomorea vietnamensis</name>
    <dbReference type="NCBI Taxonomy" id="218284"/>
    <lineage>
        <taxon>Bacteria</taxon>
        <taxon>Bacillati</taxon>
        <taxon>Bacillota</taxon>
        <taxon>Bacilli</taxon>
        <taxon>Bacillales</taxon>
        <taxon>Bacillaceae</taxon>
        <taxon>Rossellomorea</taxon>
    </lineage>
</organism>
<comment type="similarity">
    <text evidence="2">Belongs to the DtxR/MntR family.</text>
</comment>
<dbReference type="InterPro" id="IPR036390">
    <property type="entry name" value="WH_DNA-bd_sf"/>
</dbReference>
<dbReference type="GO" id="GO:0046914">
    <property type="term" value="F:transition metal ion binding"/>
    <property type="evidence" value="ECO:0007669"/>
    <property type="project" value="InterPro"/>
</dbReference>
<evidence type="ECO:0000313" key="14">
    <source>
        <dbReference type="Proteomes" id="UP000325182"/>
    </source>
</evidence>
<dbReference type="InterPro" id="IPR022687">
    <property type="entry name" value="HTH_DTXR"/>
</dbReference>
<protein>
    <recommendedName>
        <fullName evidence="11">Manganese transport regulator</fullName>
    </recommendedName>
</protein>
<dbReference type="SUPFAM" id="SSF46785">
    <property type="entry name" value="Winged helix' DNA-binding domain"/>
    <property type="match status" value="1"/>
</dbReference>
<sequence>MASPSEEKYLEEIYYSVLENGYARISLVAKSLGVGVSSVSKMAGRLAQDGFIDYKPYGIIALTPKGMEKGRELENNHKVLEEFFQLIELEEPLIQQEVMNIQYHLSNEALKKIEKHVKDKGADSLGI</sequence>
<evidence type="ECO:0000256" key="1">
    <source>
        <dbReference type="ARBA" id="ARBA00004496"/>
    </source>
</evidence>
<dbReference type="SUPFAM" id="SSF47979">
    <property type="entry name" value="Iron-dependent repressor protein, dimerization domain"/>
    <property type="match status" value="1"/>
</dbReference>
<evidence type="ECO:0000256" key="4">
    <source>
        <dbReference type="ARBA" id="ARBA00022490"/>
    </source>
</evidence>
<dbReference type="Gene3D" id="1.10.60.10">
    <property type="entry name" value="Iron dependent repressor, metal binding and dimerisation domain"/>
    <property type="match status" value="1"/>
</dbReference>
<evidence type="ECO:0000256" key="9">
    <source>
        <dbReference type="ARBA" id="ARBA00023163"/>
    </source>
</evidence>
<dbReference type="InterPro" id="IPR050536">
    <property type="entry name" value="DtxR_MntR_Metal-Reg"/>
</dbReference>
<keyword evidence="4" id="KW-0963">Cytoplasm</keyword>
<dbReference type="RefSeq" id="WP_148952715.1">
    <property type="nucleotide sequence ID" value="NZ_VTEG01000001.1"/>
</dbReference>
<dbReference type="SMART" id="SM00529">
    <property type="entry name" value="HTH_DTXR"/>
    <property type="match status" value="1"/>
</dbReference>
<keyword evidence="6" id="KW-0805">Transcription regulation</keyword>
<dbReference type="GO" id="GO:0005737">
    <property type="term" value="C:cytoplasm"/>
    <property type="evidence" value="ECO:0007669"/>
    <property type="project" value="UniProtKB-SubCell"/>
</dbReference>
<dbReference type="InterPro" id="IPR036388">
    <property type="entry name" value="WH-like_DNA-bd_sf"/>
</dbReference>
<accession>A0A5D4MJ90</accession>
<comment type="subunit">
    <text evidence="3">Homodimer.</text>
</comment>
<dbReference type="InterPro" id="IPR022689">
    <property type="entry name" value="Iron_dep_repressor"/>
</dbReference>
<proteinExistence type="inferred from homology"/>
<evidence type="ECO:0000256" key="5">
    <source>
        <dbReference type="ARBA" id="ARBA00022491"/>
    </source>
</evidence>
<dbReference type="PANTHER" id="PTHR33238">
    <property type="entry name" value="IRON (METAL) DEPENDENT REPRESSOR, DTXR FAMILY"/>
    <property type="match status" value="1"/>
</dbReference>
<evidence type="ECO:0000256" key="3">
    <source>
        <dbReference type="ARBA" id="ARBA00011738"/>
    </source>
</evidence>
<dbReference type="GO" id="GO:0003700">
    <property type="term" value="F:DNA-binding transcription factor activity"/>
    <property type="evidence" value="ECO:0007669"/>
    <property type="project" value="InterPro"/>
</dbReference>
<evidence type="ECO:0000256" key="11">
    <source>
        <dbReference type="ARBA" id="ARBA00032593"/>
    </source>
</evidence>
<dbReference type="Pfam" id="PF02742">
    <property type="entry name" value="Fe_dep_repr_C"/>
    <property type="match status" value="1"/>
</dbReference>
<dbReference type="PROSITE" id="PS50944">
    <property type="entry name" value="HTH_DTXR"/>
    <property type="match status" value="1"/>
</dbReference>
<dbReference type="Proteomes" id="UP000325182">
    <property type="component" value="Unassembled WGS sequence"/>
</dbReference>
<dbReference type="Pfam" id="PF01325">
    <property type="entry name" value="Fe_dep_repress"/>
    <property type="match status" value="1"/>
</dbReference>
<dbReference type="InterPro" id="IPR001367">
    <property type="entry name" value="Fe_dep_repressor"/>
</dbReference>
<comment type="caution">
    <text evidence="13">The sequence shown here is derived from an EMBL/GenBank/DDBJ whole genome shotgun (WGS) entry which is preliminary data.</text>
</comment>